<dbReference type="SUPFAM" id="SSF53901">
    <property type="entry name" value="Thiolase-like"/>
    <property type="match status" value="2"/>
</dbReference>
<evidence type="ECO:0000313" key="4">
    <source>
        <dbReference type="EMBL" id="ADL19667.1"/>
    </source>
</evidence>
<dbReference type="eggNOG" id="arCOG01280">
    <property type="taxonomic scope" value="Archaea"/>
</dbReference>
<evidence type="ECO:0000256" key="1">
    <source>
        <dbReference type="ARBA" id="ARBA00023229"/>
    </source>
</evidence>
<reference evidence="4 5" key="1">
    <citation type="journal article" date="2010" name="Appl. Environ. Microbiol.">
        <title>The genome sequence of the crenarchaeon Acidilobus saccharovorans supports a new order, Acidilobales, and suggests an important ecological role in terrestrial acidic hot springs.</title>
        <authorList>
            <person name="Mardanov A.V."/>
            <person name="Svetlitchnyi V.A."/>
            <person name="Beletsky A.V."/>
            <person name="Prokofeva M.I."/>
            <person name="Bonch-Osmolovskaya E.A."/>
            <person name="Ravin N.V."/>
            <person name="Skryabin K.G."/>
        </authorList>
    </citation>
    <scope>NUCLEOTIDE SEQUENCE [LARGE SCALE GENOMIC DNA]</scope>
    <source>
        <strain evidence="5">DSM 16705 / JCM 18335 / VKM B-2471 / 345-15</strain>
    </source>
</reference>
<dbReference type="Gene3D" id="3.40.47.10">
    <property type="match status" value="1"/>
</dbReference>
<dbReference type="InterPro" id="IPR002155">
    <property type="entry name" value="Thiolase"/>
</dbReference>
<sequence>MYMVSNLFVKDRVAIVGAGITTFMRRALETPRELAWEAARQALDQAGLTLRDIDCVVIGSAPDTFDGVHMKGEYLADGSGALNKPMTRVYVGGGTGVFVPVSAWWHAASGLCRTVLAVAEEKMSPAHPHPQYVFRYIWDPIIHRPLEPNLIWIFAMEMRRYMAKCGAKKEDIALVSVKNKRNALDNPAAQVAANITVDDVLKSELLVWPVNELDISPVTDGAAALVITNENTARQVTDSPVWIDGIGFTLDNQHWENRELAFPRYLNYAARMAYRMAGIERPWKEIDVAEPYDPFDYKELHHIEGLMLARPCEAWKLLKEGYFERDGELPTSPSGGLLGVGNPIAAAGLMKVAELFWQLRYEAGKRQVKKPVHKAVANAWGDLMQAGTVIVLSN</sequence>
<dbReference type="Proteomes" id="UP000000346">
    <property type="component" value="Chromosome"/>
</dbReference>
<organism evidence="4 5">
    <name type="scientific">Acidilobus saccharovorans (strain DSM 16705 / JCM 18335 / VKM B-2471 / 345-15)</name>
    <dbReference type="NCBI Taxonomy" id="666510"/>
    <lineage>
        <taxon>Archaea</taxon>
        <taxon>Thermoproteota</taxon>
        <taxon>Thermoprotei</taxon>
        <taxon>Acidilobales</taxon>
        <taxon>Acidilobaceae</taxon>
        <taxon>Acidilobus</taxon>
    </lineage>
</organism>
<gene>
    <name evidence="4" type="ordered locus">ASAC_1262</name>
</gene>
<evidence type="ECO:0000259" key="2">
    <source>
        <dbReference type="Pfam" id="PF00108"/>
    </source>
</evidence>
<evidence type="ECO:0000313" key="5">
    <source>
        <dbReference type="Proteomes" id="UP000000346"/>
    </source>
</evidence>
<keyword evidence="5" id="KW-1185">Reference proteome</keyword>
<feature type="domain" description="Thiolase N-terminal" evidence="2">
    <location>
        <begin position="13"/>
        <end position="230"/>
    </location>
</feature>
<dbReference type="InterPro" id="IPR020616">
    <property type="entry name" value="Thiolase_N"/>
</dbReference>
<dbReference type="Pfam" id="PF22691">
    <property type="entry name" value="Thiolase_C_1"/>
    <property type="match status" value="1"/>
</dbReference>
<dbReference type="GO" id="GO:0003988">
    <property type="term" value="F:acetyl-CoA C-acyltransferase activity"/>
    <property type="evidence" value="ECO:0007669"/>
    <property type="project" value="UniProtKB-EC"/>
</dbReference>
<accession>D9Q2X9</accession>
<dbReference type="EC" id="2.3.1.16" evidence="4"/>
<keyword evidence="1" id="KW-0414">Isoprene biosynthesis</keyword>
<dbReference type="FunCoup" id="D9Q2X9">
    <property type="interactions" value="85"/>
</dbReference>
<keyword evidence="4" id="KW-0012">Acyltransferase</keyword>
<name>D9Q2X9_ACIS3</name>
<dbReference type="GO" id="GO:0008299">
    <property type="term" value="P:isoprenoid biosynthetic process"/>
    <property type="evidence" value="ECO:0007669"/>
    <property type="project" value="UniProtKB-KW"/>
</dbReference>
<proteinExistence type="predicted"/>
<dbReference type="PANTHER" id="PTHR42870">
    <property type="entry name" value="ACETYL-COA C-ACETYLTRANSFERASE"/>
    <property type="match status" value="1"/>
</dbReference>
<dbReference type="HOGENOM" id="CLU_035425_2_2_2"/>
<dbReference type="Pfam" id="PF00108">
    <property type="entry name" value="Thiolase_N"/>
    <property type="match status" value="1"/>
</dbReference>
<dbReference type="AlphaFoldDB" id="D9Q2X9"/>
<dbReference type="PIRSF" id="PIRSF000429">
    <property type="entry name" value="Ac-CoA_Ac_transf"/>
    <property type="match status" value="1"/>
</dbReference>
<dbReference type="NCBIfam" id="NF004721">
    <property type="entry name" value="PRK06065.1"/>
    <property type="match status" value="1"/>
</dbReference>
<dbReference type="STRING" id="666510.ASAC_1262"/>
<dbReference type="InterPro" id="IPR016039">
    <property type="entry name" value="Thiolase-like"/>
</dbReference>
<dbReference type="PANTHER" id="PTHR42870:SF7">
    <property type="entry name" value="ACETYL-COA C-ACETYLTRANSFERASE (ACETOACETYL-COA THIOLASE) (ACAB-3)"/>
    <property type="match status" value="1"/>
</dbReference>
<dbReference type="CDD" id="cd00829">
    <property type="entry name" value="SCP-x_thiolase"/>
    <property type="match status" value="1"/>
</dbReference>
<feature type="domain" description="Thiolase C-terminal" evidence="3">
    <location>
        <begin position="257"/>
        <end position="394"/>
    </location>
</feature>
<dbReference type="KEGG" id="asc:ASAC_1262"/>
<dbReference type="EMBL" id="CP001742">
    <property type="protein sequence ID" value="ADL19667.1"/>
    <property type="molecule type" value="Genomic_DNA"/>
</dbReference>
<dbReference type="InterPro" id="IPR055140">
    <property type="entry name" value="Thiolase_C_2"/>
</dbReference>
<keyword evidence="4" id="KW-0808">Transferase</keyword>
<dbReference type="InParanoid" id="D9Q2X9"/>
<protein>
    <submittedName>
        <fullName evidence="4">Putative 3-ketoacyl-CoA thiolase</fullName>
        <ecNumber evidence="4">2.3.1.16</ecNumber>
    </submittedName>
</protein>
<evidence type="ECO:0000259" key="3">
    <source>
        <dbReference type="Pfam" id="PF22691"/>
    </source>
</evidence>